<name>A0A481VUT9_9CAUD</name>
<dbReference type="RefSeq" id="YP_009956933.1">
    <property type="nucleotide sequence ID" value="NC_051656.1"/>
</dbReference>
<dbReference type="KEGG" id="vg:60328450"/>
<evidence type="ECO:0000313" key="2">
    <source>
        <dbReference type="Proteomes" id="UP000293844"/>
    </source>
</evidence>
<dbReference type="EMBL" id="MK524503">
    <property type="protein sequence ID" value="QBI97448.1"/>
    <property type="molecule type" value="Genomic_DNA"/>
</dbReference>
<keyword evidence="2" id="KW-1185">Reference proteome</keyword>
<dbReference type="Proteomes" id="UP000293844">
    <property type="component" value="Segment"/>
</dbReference>
<sequence>MTPDNGNGIPFQKTFRWLFALSLSPLPVRR</sequence>
<organism evidence="1 2">
    <name type="scientific">Mycobacterium phage Fancypants</name>
    <dbReference type="NCBI Taxonomy" id="2530128"/>
    <lineage>
        <taxon>Viruses</taxon>
        <taxon>Duplodnaviria</taxon>
        <taxon>Heunggongvirae</taxon>
        <taxon>Uroviricota</taxon>
        <taxon>Caudoviricetes</taxon>
        <taxon>Gracegardnervirinae</taxon>
        <taxon>Cheoctovirus</taxon>
        <taxon>Cheoctovirus fancypants</taxon>
    </lineage>
</organism>
<accession>A0A481VUT9</accession>
<dbReference type="GeneID" id="60328450"/>
<evidence type="ECO:0000313" key="1">
    <source>
        <dbReference type="EMBL" id="QBI97448.1"/>
    </source>
</evidence>
<gene>
    <name evidence="1" type="primary">54</name>
    <name evidence="1" type="ORF">SEA_FANCYPANTS_54</name>
</gene>
<protein>
    <submittedName>
        <fullName evidence="1">Uncharacterized protein</fullName>
    </submittedName>
</protein>
<proteinExistence type="predicted"/>
<reference evidence="1 2" key="1">
    <citation type="submission" date="2019-02" db="EMBL/GenBank/DDBJ databases">
        <authorList>
            <person name="Elder J."/>
            <person name="Baxter A."/>
            <person name="Borrie Z."/>
            <person name="Elder J."/>
            <person name="Massey O."/>
            <person name="Wallace C.J."/>
            <person name="Wong A."/>
            <person name="Freed N.E."/>
            <person name="Hendrickson H.L."/>
            <person name="Garlena R.A."/>
            <person name="Russell D.A."/>
            <person name="Pope W.H."/>
            <person name="Jacobs-Sera D."/>
            <person name="Hatfull G.F."/>
        </authorList>
    </citation>
    <scope>NUCLEOTIDE SEQUENCE [LARGE SCALE GENOMIC DNA]</scope>
</reference>